<evidence type="ECO:0000256" key="7">
    <source>
        <dbReference type="ARBA" id="ARBA00023033"/>
    </source>
</evidence>
<dbReference type="PANTHER" id="PTHR24286:SF24">
    <property type="entry name" value="LANOSTEROL 14-ALPHA DEMETHYLASE"/>
    <property type="match status" value="1"/>
</dbReference>
<evidence type="ECO:0000256" key="1">
    <source>
        <dbReference type="ARBA" id="ARBA00001971"/>
    </source>
</evidence>
<dbReference type="InterPro" id="IPR001128">
    <property type="entry name" value="Cyt_P450"/>
</dbReference>
<dbReference type="InterPro" id="IPR036396">
    <property type="entry name" value="Cyt_P450_sf"/>
</dbReference>
<proteinExistence type="inferred from homology"/>
<dbReference type="EMBL" id="JAXCLW010000005">
    <property type="protein sequence ID" value="MDY0884629.1"/>
    <property type="molecule type" value="Genomic_DNA"/>
</dbReference>
<evidence type="ECO:0000256" key="3">
    <source>
        <dbReference type="ARBA" id="ARBA00022617"/>
    </source>
</evidence>
<dbReference type="CDD" id="cd11067">
    <property type="entry name" value="CYP152"/>
    <property type="match status" value="1"/>
</dbReference>
<dbReference type="PRINTS" id="PR00463">
    <property type="entry name" value="EP450I"/>
</dbReference>
<dbReference type="Gene3D" id="1.10.630.10">
    <property type="entry name" value="Cytochrome P450"/>
    <property type="match status" value="1"/>
</dbReference>
<keyword evidence="6" id="KW-0408">Iron</keyword>
<evidence type="ECO:0000313" key="9">
    <source>
        <dbReference type="Proteomes" id="UP001279642"/>
    </source>
</evidence>
<comment type="caution">
    <text evidence="8">The sequence shown here is derived from an EMBL/GenBank/DDBJ whole genome shotgun (WGS) entry which is preliminary data.</text>
</comment>
<keyword evidence="7" id="KW-0503">Monooxygenase</keyword>
<gene>
    <name evidence="8" type="ORF">SMD27_17430</name>
</gene>
<dbReference type="PANTHER" id="PTHR24286">
    <property type="entry name" value="CYTOCHROME P450 26"/>
    <property type="match status" value="1"/>
</dbReference>
<keyword evidence="3" id="KW-0349">Heme</keyword>
<protein>
    <submittedName>
        <fullName evidence="8">Cytochrome P450</fullName>
    </submittedName>
</protein>
<organism evidence="8 9">
    <name type="scientific">Dongia soli</name>
    <dbReference type="NCBI Taxonomy" id="600628"/>
    <lineage>
        <taxon>Bacteria</taxon>
        <taxon>Pseudomonadati</taxon>
        <taxon>Pseudomonadota</taxon>
        <taxon>Alphaproteobacteria</taxon>
        <taxon>Rhodospirillales</taxon>
        <taxon>Dongiaceae</taxon>
        <taxon>Dongia</taxon>
    </lineage>
</organism>
<keyword evidence="4" id="KW-0479">Metal-binding</keyword>
<evidence type="ECO:0000313" key="8">
    <source>
        <dbReference type="EMBL" id="MDY0884629.1"/>
    </source>
</evidence>
<dbReference type="InterPro" id="IPR002401">
    <property type="entry name" value="Cyt_P450_E_grp-I"/>
</dbReference>
<name>A0ABU5EF41_9PROT</name>
<dbReference type="Proteomes" id="UP001279642">
    <property type="component" value="Unassembled WGS sequence"/>
</dbReference>
<comment type="cofactor">
    <cofactor evidence="1">
        <name>heme</name>
        <dbReference type="ChEBI" id="CHEBI:30413"/>
    </cofactor>
</comment>
<reference evidence="8 9" key="1">
    <citation type="journal article" date="2016" name="Antonie Van Leeuwenhoek">
        <title>Dongia soli sp. nov., isolated from soil from Dokdo, Korea.</title>
        <authorList>
            <person name="Kim D.U."/>
            <person name="Lee H."/>
            <person name="Kim H."/>
            <person name="Kim S.G."/>
            <person name="Ka J.O."/>
        </authorList>
    </citation>
    <scope>NUCLEOTIDE SEQUENCE [LARGE SCALE GENOMIC DNA]</scope>
    <source>
        <strain evidence="8 9">D78</strain>
    </source>
</reference>
<keyword evidence="9" id="KW-1185">Reference proteome</keyword>
<dbReference type="SUPFAM" id="SSF48264">
    <property type="entry name" value="Cytochrome P450"/>
    <property type="match status" value="1"/>
</dbReference>
<comment type="similarity">
    <text evidence="2">Belongs to the cytochrome P450 family.</text>
</comment>
<evidence type="ECO:0000256" key="4">
    <source>
        <dbReference type="ARBA" id="ARBA00022723"/>
    </source>
</evidence>
<evidence type="ECO:0000256" key="5">
    <source>
        <dbReference type="ARBA" id="ARBA00023002"/>
    </source>
</evidence>
<evidence type="ECO:0000256" key="6">
    <source>
        <dbReference type="ARBA" id="ARBA00023004"/>
    </source>
</evidence>
<evidence type="ECO:0000256" key="2">
    <source>
        <dbReference type="ARBA" id="ARBA00010617"/>
    </source>
</evidence>
<keyword evidence="5" id="KW-0560">Oxidoreductase</keyword>
<accession>A0ABU5EF41</accession>
<dbReference type="RefSeq" id="WP_320509702.1">
    <property type="nucleotide sequence ID" value="NZ_JAXCLW010000005.1"/>
</dbReference>
<dbReference type="Pfam" id="PF00067">
    <property type="entry name" value="p450"/>
    <property type="match status" value="1"/>
</dbReference>
<sequence length="413" mass="46783">MAIPQDPAFDNTLAFFREGYNFIGNRCRRLDTDIFATRIMMRQVVCMRGEAAARRFYDGSSFTRVGAMPQTTLRLLQRKGSVQLLDGAAHAQRKQLFLDMATPGEAARLGDCFDRHWRAKLPDWRQRGHIVLRDAMVDILCAAACEWSGIPLEKAERAGLGRALAAMVDGAGSVGPRKWRGVALRLRVERRLRRLVSDVRGGRFLPGSATPLARIAAFHDANGKLLDTRSAAVELLNILRPTVAVAWFITFAGLALHEHPTWRDTLRNDSNGKFTIAFAQEVRRYYPFFPVIGGRVRHPFDFAGHHFATGDWVLLGLYATNHDPRLWRDPGRFRPERFLKWRRSGYDLIPQGARDYRTDHRCPGESLTIELLDRALAMLASQLRYEVPEQDLRISPNRSPTLPKSGLILTLQS</sequence>